<comment type="caution">
    <text evidence="3">The sequence shown here is derived from an EMBL/GenBank/DDBJ whole genome shotgun (WGS) entry which is preliminary data.</text>
</comment>
<feature type="compositionally biased region" description="Polar residues" evidence="1">
    <location>
        <begin position="7"/>
        <end position="20"/>
    </location>
</feature>
<proteinExistence type="predicted"/>
<keyword evidence="4" id="KW-1185">Reference proteome</keyword>
<organism evidence="3 4">
    <name type="scientific">[Myrmecia] bisecta</name>
    <dbReference type="NCBI Taxonomy" id="41462"/>
    <lineage>
        <taxon>Eukaryota</taxon>
        <taxon>Viridiplantae</taxon>
        <taxon>Chlorophyta</taxon>
        <taxon>core chlorophytes</taxon>
        <taxon>Trebouxiophyceae</taxon>
        <taxon>Trebouxiales</taxon>
        <taxon>Trebouxiaceae</taxon>
        <taxon>Myrmecia</taxon>
    </lineage>
</organism>
<reference evidence="3 4" key="1">
    <citation type="journal article" date="2024" name="Nat. Commun.">
        <title>Phylogenomics reveals the evolutionary origins of lichenization in chlorophyte algae.</title>
        <authorList>
            <person name="Puginier C."/>
            <person name="Libourel C."/>
            <person name="Otte J."/>
            <person name="Skaloud P."/>
            <person name="Haon M."/>
            <person name="Grisel S."/>
            <person name="Petersen M."/>
            <person name="Berrin J.G."/>
            <person name="Delaux P.M."/>
            <person name="Dal Grande F."/>
            <person name="Keller J."/>
        </authorList>
    </citation>
    <scope>NUCLEOTIDE SEQUENCE [LARGE SCALE GENOMIC DNA]</scope>
    <source>
        <strain evidence="3 4">SAG 2043</strain>
    </source>
</reference>
<dbReference type="PANTHER" id="PTHR33373">
    <property type="entry name" value="OS07G0479600 PROTEIN"/>
    <property type="match status" value="1"/>
</dbReference>
<evidence type="ECO:0000313" key="4">
    <source>
        <dbReference type="Proteomes" id="UP001489004"/>
    </source>
</evidence>
<dbReference type="InterPro" id="IPR025124">
    <property type="entry name" value="Gag1-like_clamp"/>
</dbReference>
<dbReference type="Proteomes" id="UP001489004">
    <property type="component" value="Unassembled WGS sequence"/>
</dbReference>
<feature type="region of interest" description="Disordered" evidence="1">
    <location>
        <begin position="1"/>
        <end position="25"/>
    </location>
</feature>
<evidence type="ECO:0000313" key="3">
    <source>
        <dbReference type="EMBL" id="KAK9812678.1"/>
    </source>
</evidence>
<dbReference type="AlphaFoldDB" id="A0AAW1PWY3"/>
<protein>
    <recommendedName>
        <fullName evidence="2">Gag1-like clamp domain-containing protein</fullName>
    </recommendedName>
</protein>
<gene>
    <name evidence="3" type="ORF">WJX72_001776</name>
</gene>
<evidence type="ECO:0000256" key="1">
    <source>
        <dbReference type="SAM" id="MobiDB-lite"/>
    </source>
</evidence>
<dbReference type="Pfam" id="PF13259">
    <property type="entry name" value="clamp_Gag1-like"/>
    <property type="match status" value="1"/>
</dbReference>
<feature type="domain" description="Gag1-like clamp" evidence="2">
    <location>
        <begin position="61"/>
        <end position="98"/>
    </location>
</feature>
<name>A0AAW1PWY3_9CHLO</name>
<accession>A0AAW1PWY3</accession>
<dbReference type="EMBL" id="JALJOR010000008">
    <property type="protein sequence ID" value="KAK9812678.1"/>
    <property type="molecule type" value="Genomic_DNA"/>
</dbReference>
<sequence length="98" mass="11335">MQLEAGPSTSEAIQHTTAATPQEHEQWINPGLQRWYAERKEWTTPTVQPRRPPKRNVLGMDATYDELLTSNKPFAESVPLTEMVEFLVDTWIQDSMYD</sequence>
<dbReference type="PANTHER" id="PTHR33373:SF34">
    <property type="entry name" value="DUF4050 DOMAIN-CONTAINING PROTEIN"/>
    <property type="match status" value="1"/>
</dbReference>
<evidence type="ECO:0000259" key="2">
    <source>
        <dbReference type="Pfam" id="PF13259"/>
    </source>
</evidence>